<dbReference type="AlphaFoldDB" id="A0A0Q1ABK7"/>
<evidence type="ECO:0000313" key="1">
    <source>
        <dbReference type="EMBL" id="KQB84052.1"/>
    </source>
</evidence>
<accession>A0A0Q1ABK7</accession>
<sequence>MPPPFILATHRRNHAINKPPIMERSAGVTRLLVPNNPSGHNHLRIPQAIIIVIVTNNFRSALAGADSDQHPIH</sequence>
<gene>
    <name evidence="1" type="ORF">Cocul_00848</name>
</gene>
<dbReference type="PATRIC" id="fig|1544416.3.peg.847"/>
<name>A0A0Q1ABK7_9CORY</name>
<dbReference type="Proteomes" id="UP000050517">
    <property type="component" value="Unassembled WGS sequence"/>
</dbReference>
<protein>
    <submittedName>
        <fullName evidence="1">Uncharacterized protein</fullName>
    </submittedName>
</protein>
<evidence type="ECO:0000313" key="2">
    <source>
        <dbReference type="Proteomes" id="UP000050517"/>
    </source>
</evidence>
<dbReference type="EMBL" id="LKST01000002">
    <property type="protein sequence ID" value="KQB84052.1"/>
    <property type="molecule type" value="Genomic_DNA"/>
</dbReference>
<comment type="caution">
    <text evidence="1">The sequence shown here is derived from an EMBL/GenBank/DDBJ whole genome shotgun (WGS) entry which is preliminary data.</text>
</comment>
<organism evidence="1 2">
    <name type="scientific">Corynebacterium oculi</name>
    <dbReference type="NCBI Taxonomy" id="1544416"/>
    <lineage>
        <taxon>Bacteria</taxon>
        <taxon>Bacillati</taxon>
        <taxon>Actinomycetota</taxon>
        <taxon>Actinomycetes</taxon>
        <taxon>Mycobacteriales</taxon>
        <taxon>Corynebacteriaceae</taxon>
        <taxon>Corynebacterium</taxon>
    </lineage>
</organism>
<keyword evidence="2" id="KW-1185">Reference proteome</keyword>
<reference evidence="1 2" key="1">
    <citation type="submission" date="2015-10" db="EMBL/GenBank/DDBJ databases">
        <title>Corynebacteirum lowii and Corynebacterium oculi species nova, derived from human clinical disease and and emended description of Corynebacterium mastiditis.</title>
        <authorList>
            <person name="Bernard K."/>
            <person name="Pacheco A.L."/>
            <person name="Mcdougall C."/>
            <person name="Burtx T."/>
            <person name="Weibe D."/>
            <person name="Tyler S."/>
            <person name="Olson A.B."/>
            <person name="Cnockaert M."/>
            <person name="Eguchi H."/>
            <person name="Kuwahara T."/>
            <person name="Nakayama-Imaohji H."/>
            <person name="Boudewijins M."/>
            <person name="Van Hoecke F."/>
            <person name="Bernier A.-M."/>
            <person name="Vandamme P."/>
        </authorList>
    </citation>
    <scope>NUCLEOTIDE SEQUENCE [LARGE SCALE GENOMIC DNA]</scope>
    <source>
        <strain evidence="1 2">NML 130210</strain>
    </source>
</reference>
<proteinExistence type="predicted"/>